<dbReference type="AlphaFoldDB" id="A0A2G6KDA4"/>
<proteinExistence type="predicted"/>
<keyword evidence="1" id="KW-1133">Transmembrane helix</keyword>
<dbReference type="SMART" id="SM00909">
    <property type="entry name" value="Germane"/>
    <property type="match status" value="1"/>
</dbReference>
<dbReference type="InterPro" id="IPR019606">
    <property type="entry name" value="GerMN"/>
</dbReference>
<keyword evidence="1" id="KW-0812">Transmembrane</keyword>
<comment type="caution">
    <text evidence="3">The sequence shown here is derived from an EMBL/GenBank/DDBJ whole genome shotgun (WGS) entry which is preliminary data.</text>
</comment>
<protein>
    <recommendedName>
        <fullName evidence="2">GerMN domain-containing protein</fullName>
    </recommendedName>
</protein>
<dbReference type="Pfam" id="PF10646">
    <property type="entry name" value="Germane"/>
    <property type="match status" value="1"/>
</dbReference>
<reference evidence="3 4" key="1">
    <citation type="submission" date="2017-10" db="EMBL/GenBank/DDBJ databases">
        <title>Novel microbial diversity and functional potential in the marine mammal oral microbiome.</title>
        <authorList>
            <person name="Dudek N.K."/>
            <person name="Sun C.L."/>
            <person name="Burstein D."/>
            <person name="Kantor R.S."/>
            <person name="Aliaga Goltsman D.S."/>
            <person name="Bik E.M."/>
            <person name="Thomas B.C."/>
            <person name="Banfield J.F."/>
            <person name="Relman D.A."/>
        </authorList>
    </citation>
    <scope>NUCLEOTIDE SEQUENCE [LARGE SCALE GENOMIC DNA]</scope>
    <source>
        <strain evidence="3">DOLJORAL78_47_16</strain>
    </source>
</reference>
<name>A0A2G6KDA4_9BACT</name>
<dbReference type="EMBL" id="PDSK01000096">
    <property type="protein sequence ID" value="PIE33676.1"/>
    <property type="molecule type" value="Genomic_DNA"/>
</dbReference>
<accession>A0A2G6KDA4</accession>
<feature type="transmembrane region" description="Helical" evidence="1">
    <location>
        <begin position="5"/>
        <end position="23"/>
    </location>
</feature>
<evidence type="ECO:0000259" key="2">
    <source>
        <dbReference type="SMART" id="SM00909"/>
    </source>
</evidence>
<sequence length="193" mass="21397">MSKIWGVTIFLTIMFCIATWLLYANQSSEDTVGHVLSNPVLQPVSDSIESVEIPYRDVTLFVNDPMSGMLVRKTREIDKADDLLREIADAVELLIQPDEDSRNTAIPEGTELLSVFVSGTEIVYLNFSRHLQDRHIGGLSAELATVASVVNTLLSNFREVSHVQILVEGAEIETLAGHVDCRKPFSKLLLIDS</sequence>
<organism evidence="3 4">
    <name type="scientific">candidate division KSB3 bacterium</name>
    <dbReference type="NCBI Taxonomy" id="2044937"/>
    <lineage>
        <taxon>Bacteria</taxon>
        <taxon>candidate division KSB3</taxon>
    </lineage>
</organism>
<gene>
    <name evidence="3" type="ORF">CSA56_11230</name>
</gene>
<keyword evidence="1" id="KW-0472">Membrane</keyword>
<dbReference type="Proteomes" id="UP000230821">
    <property type="component" value="Unassembled WGS sequence"/>
</dbReference>
<evidence type="ECO:0000313" key="4">
    <source>
        <dbReference type="Proteomes" id="UP000230821"/>
    </source>
</evidence>
<evidence type="ECO:0000256" key="1">
    <source>
        <dbReference type="SAM" id="Phobius"/>
    </source>
</evidence>
<evidence type="ECO:0000313" key="3">
    <source>
        <dbReference type="EMBL" id="PIE33676.1"/>
    </source>
</evidence>
<feature type="domain" description="GerMN" evidence="2">
    <location>
        <begin position="87"/>
        <end position="176"/>
    </location>
</feature>